<dbReference type="NCBIfam" id="NF005914">
    <property type="entry name" value="PRK07907.1"/>
    <property type="match status" value="1"/>
</dbReference>
<feature type="domain" description="Peptidase M20 dimerisation" evidence="4">
    <location>
        <begin position="196"/>
        <end position="354"/>
    </location>
</feature>
<dbReference type="NCBIfam" id="NF006579">
    <property type="entry name" value="PRK09104.1"/>
    <property type="match status" value="1"/>
</dbReference>
<dbReference type="InterPro" id="IPR002933">
    <property type="entry name" value="Peptidase_M20"/>
</dbReference>
<keyword evidence="3" id="KW-0378">Hydrolase</keyword>
<gene>
    <name evidence="5" type="ORF">JL811_06095</name>
</gene>
<evidence type="ECO:0000313" key="6">
    <source>
        <dbReference type="Proteomes" id="UP000648908"/>
    </source>
</evidence>
<dbReference type="Gene3D" id="3.30.70.360">
    <property type="match status" value="1"/>
</dbReference>
<dbReference type="RefSeq" id="WP_202687601.1">
    <property type="nucleotide sequence ID" value="NZ_JAESVN010000002.1"/>
</dbReference>
<dbReference type="Pfam" id="PF07687">
    <property type="entry name" value="M20_dimer"/>
    <property type="match status" value="1"/>
</dbReference>
<dbReference type="GO" id="GO:0008233">
    <property type="term" value="F:peptidase activity"/>
    <property type="evidence" value="ECO:0007669"/>
    <property type="project" value="UniProtKB-KW"/>
</dbReference>
<evidence type="ECO:0000256" key="2">
    <source>
        <dbReference type="ARBA" id="ARBA00022723"/>
    </source>
</evidence>
<reference evidence="5" key="1">
    <citation type="submission" date="2021-01" db="EMBL/GenBank/DDBJ databases">
        <title>Tabrizicola alba sp. nov. a motile alkaliphilic bacterium isolated from a soda lake.</title>
        <authorList>
            <person name="Szuroczki S."/>
            <person name="Abbaszade G."/>
            <person name="Schumann P."/>
            <person name="Toth E."/>
        </authorList>
    </citation>
    <scope>NUCLEOTIDE SEQUENCE</scope>
    <source>
        <strain evidence="5">DMG-N-6</strain>
    </source>
</reference>
<protein>
    <submittedName>
        <fullName evidence="5">Dipeptidase</fullName>
    </submittedName>
</protein>
<dbReference type="InterPro" id="IPR051458">
    <property type="entry name" value="Cyt/Met_Dipeptidase"/>
</dbReference>
<dbReference type="GO" id="GO:0006508">
    <property type="term" value="P:proteolysis"/>
    <property type="evidence" value="ECO:0007669"/>
    <property type="project" value="UniProtKB-KW"/>
</dbReference>
<comment type="caution">
    <text evidence="5">The sequence shown here is derived from an EMBL/GenBank/DDBJ whole genome shotgun (WGS) entry which is preliminary data.</text>
</comment>
<dbReference type="Proteomes" id="UP000648908">
    <property type="component" value="Unassembled WGS sequence"/>
</dbReference>
<dbReference type="GO" id="GO:0046872">
    <property type="term" value="F:metal ion binding"/>
    <property type="evidence" value="ECO:0007669"/>
    <property type="project" value="UniProtKB-KW"/>
</dbReference>
<keyword evidence="6" id="KW-1185">Reference proteome</keyword>
<evidence type="ECO:0000256" key="3">
    <source>
        <dbReference type="ARBA" id="ARBA00022801"/>
    </source>
</evidence>
<dbReference type="SUPFAM" id="SSF53187">
    <property type="entry name" value="Zn-dependent exopeptidases"/>
    <property type="match status" value="1"/>
</dbReference>
<dbReference type="EMBL" id="JAESVN010000002">
    <property type="protein sequence ID" value="MBL4916789.1"/>
    <property type="molecule type" value="Genomic_DNA"/>
</dbReference>
<dbReference type="InterPro" id="IPR011650">
    <property type="entry name" value="Peptidase_M20_dimer"/>
</dbReference>
<dbReference type="NCBIfam" id="NF006053">
    <property type="entry name" value="PRK08201.1"/>
    <property type="match status" value="1"/>
</dbReference>
<accession>A0A8K0Y232</accession>
<dbReference type="PANTHER" id="PTHR43270">
    <property type="entry name" value="BETA-ALA-HIS DIPEPTIDASE"/>
    <property type="match status" value="1"/>
</dbReference>
<evidence type="ECO:0000313" key="5">
    <source>
        <dbReference type="EMBL" id="MBL4916789.1"/>
    </source>
</evidence>
<organism evidence="5 6">
    <name type="scientific">Szabonella alba</name>
    <dbReference type="NCBI Taxonomy" id="2804194"/>
    <lineage>
        <taxon>Bacteria</taxon>
        <taxon>Pseudomonadati</taxon>
        <taxon>Pseudomonadota</taxon>
        <taxon>Alphaproteobacteria</taxon>
        <taxon>Rhodobacterales</taxon>
        <taxon>Paracoccaceae</taxon>
        <taxon>Szabonella</taxon>
    </lineage>
</organism>
<evidence type="ECO:0000256" key="1">
    <source>
        <dbReference type="ARBA" id="ARBA00022670"/>
    </source>
</evidence>
<evidence type="ECO:0000259" key="4">
    <source>
        <dbReference type="Pfam" id="PF07687"/>
    </source>
</evidence>
<dbReference type="PANTHER" id="PTHR43270:SF12">
    <property type="entry name" value="SUCCINYL-DIAMINOPIMELATE DESUCCINYLASE"/>
    <property type="match status" value="1"/>
</dbReference>
<keyword evidence="1" id="KW-0645">Protease</keyword>
<proteinExistence type="predicted"/>
<keyword evidence="2" id="KW-0479">Metal-binding</keyword>
<dbReference type="Pfam" id="PF01546">
    <property type="entry name" value="Peptidase_M20"/>
    <property type="match status" value="1"/>
</dbReference>
<name>A0A8K0Y232_9RHOB</name>
<dbReference type="Gene3D" id="3.40.630.10">
    <property type="entry name" value="Zn peptidases"/>
    <property type="match status" value="1"/>
</dbReference>
<dbReference type="AlphaFoldDB" id="A0A8K0Y232"/>
<sequence>MTGAAAHDWLDAQEPALRARLYDFARIASVSTDPAYAQGMMNGAAFLAAYLREIGFDHVAVNPTPGHAILTGEWMGAPGAPVILVYGHYDVQPPDPLDQWHSDPFEPELRDGRIYARGISDDKGPLMVALGAMEALMATAGGLPVNVRLLIEGAEEMGSAHLEDFVTAHPGLVTADFLLSADGAMWRADLPTVTVASRGMAALNVTVRGAAKDLHSGRYGGGVPNAAQVLVTMLAALHDPETGAVAVPGFYDGVVPPDAETRAALADIPFDEAGFLAGLGVRQGTGEAGYSFLERNWLRPTLEINGLTSGYTGPGFKTVIGAVAEAKISCRLVPGQDPGRILDLLEAELTRLCPDCATVSFARKPGVAWPSALPLDHPGLRLAMEVLEEIYGQPARAVRMGATIPIAEMFDRVLGMGTVFFSFSTADEDYHAPNEFFRLERWQDGLRAWVTYLARLAAMERPE</sequence>